<feature type="compositionally biased region" description="Low complexity" evidence="1">
    <location>
        <begin position="321"/>
        <end position="334"/>
    </location>
</feature>
<evidence type="ECO:0000256" key="2">
    <source>
        <dbReference type="SAM" id="Phobius"/>
    </source>
</evidence>
<dbReference type="EMBL" id="JYIW01000026">
    <property type="protein sequence ID" value="KJL28047.1"/>
    <property type="molecule type" value="Genomic_DNA"/>
</dbReference>
<name>A0A0F0L4E9_9MICO</name>
<evidence type="ECO:0000256" key="1">
    <source>
        <dbReference type="SAM" id="MobiDB-lite"/>
    </source>
</evidence>
<dbReference type="InterPro" id="IPR058407">
    <property type="entry name" value="DUF8094"/>
</dbReference>
<organism evidence="4 5">
    <name type="scientific">Microbacterium oxydans</name>
    <dbReference type="NCBI Taxonomy" id="82380"/>
    <lineage>
        <taxon>Bacteria</taxon>
        <taxon>Bacillati</taxon>
        <taxon>Actinomycetota</taxon>
        <taxon>Actinomycetes</taxon>
        <taxon>Micrococcales</taxon>
        <taxon>Microbacteriaceae</taxon>
        <taxon>Microbacterium</taxon>
    </lineage>
</organism>
<evidence type="ECO:0000313" key="4">
    <source>
        <dbReference type="EMBL" id="KJL28047.1"/>
    </source>
</evidence>
<evidence type="ECO:0000313" key="5">
    <source>
        <dbReference type="Proteomes" id="UP000033640"/>
    </source>
</evidence>
<keyword evidence="2" id="KW-1133">Transmembrane helix</keyword>
<gene>
    <name evidence="4" type="ORF">RS83_03112</name>
</gene>
<dbReference type="AlphaFoldDB" id="A0A0F0L4E9"/>
<feature type="domain" description="DUF8094" evidence="3">
    <location>
        <begin position="340"/>
        <end position="637"/>
    </location>
</feature>
<reference evidence="4 5" key="1">
    <citation type="submission" date="2015-02" db="EMBL/GenBank/DDBJ databases">
        <title>Draft genome sequences of ten Microbacterium spp. with emphasis on heavy metal contaminated environments.</title>
        <authorList>
            <person name="Corretto E."/>
        </authorList>
    </citation>
    <scope>NUCLEOTIDE SEQUENCE [LARGE SCALE GENOMIC DNA]</scope>
    <source>
        <strain evidence="4 5">BEL4b</strain>
    </source>
</reference>
<keyword evidence="2" id="KW-0812">Transmembrane</keyword>
<proteinExistence type="predicted"/>
<feature type="region of interest" description="Disordered" evidence="1">
    <location>
        <begin position="318"/>
        <end position="340"/>
    </location>
</feature>
<protein>
    <recommendedName>
        <fullName evidence="3">DUF8094 domain-containing protein</fullName>
    </recommendedName>
</protein>
<dbReference type="Proteomes" id="UP000033640">
    <property type="component" value="Unassembled WGS sequence"/>
</dbReference>
<feature type="transmembrane region" description="Helical" evidence="2">
    <location>
        <begin position="190"/>
        <end position="211"/>
    </location>
</feature>
<dbReference type="Pfam" id="PF26366">
    <property type="entry name" value="DUF8094"/>
    <property type="match status" value="1"/>
</dbReference>
<comment type="caution">
    <text evidence="4">The sequence shown here is derived from an EMBL/GenBank/DDBJ whole genome shotgun (WGS) entry which is preliminary data.</text>
</comment>
<sequence>MRFVWAVVAFVLAAVLIGAGIAQRTIFMGPSSEQTRVEVAEPAPFLLMDGDVLRSHPGSQTLLIRGDGDIFAAYGRTADMQAWLADSDYNHVTVGDDDKLDVEHVAAQQQPADTETAAPSEGTDAPADDPVARNPIGSDLWLDSFSDTDRLIADNMQLPEGVSVLVAYDGTKSAPDDVVVSWPLDTSTPLAGPLMAAGGAVLLVGLILYVLGIRHQRRGRGPRRKGPGPLPVTEPIDVAALPPSERAALDAPKNDAPAQAPADAEDAEIVDEEKDAGTQRSVRAARPKRRRLRLLALPALGLTVLLAAGCSAESWPQLTDPAATPSPTPTVIAPDNQKPPAVTESQATRILNDISATLVEADTKMDIDLAATRLDGPALTARTTEYALRTALPETTPPAAIPTDKVEVVLPEATDRWPRTVLLLSKSTSDDTVPPVILTATQQDPWSNYKVSNIAEMSADVALPEVAAAWLGTSLVPADSAFLSVPPADLAAAFADVVDAGETSASYGLFDEQALKYAQSVKDSRQVIVQNLADKGASTTSSVAFDMAPTSESPIAMTTLDSGAVVAVSLTDTETVTPTSADVVIRYGENPLAKALTGASESAKGVETTYQFQMFFAVPAQGSSESIRLLAVHQDLISVKVIK</sequence>
<dbReference type="OrthoDB" id="3265533at2"/>
<dbReference type="RefSeq" id="WP_045280367.1">
    <property type="nucleotide sequence ID" value="NZ_JYIW01000026.1"/>
</dbReference>
<feature type="transmembrane region" description="Helical" evidence="2">
    <location>
        <begin position="292"/>
        <end position="309"/>
    </location>
</feature>
<accession>A0A0F0L4E9</accession>
<keyword evidence="2" id="KW-0472">Membrane</keyword>
<feature type="region of interest" description="Disordered" evidence="1">
    <location>
        <begin position="106"/>
        <end position="132"/>
    </location>
</feature>
<evidence type="ECO:0000259" key="3">
    <source>
        <dbReference type="Pfam" id="PF26366"/>
    </source>
</evidence>
<dbReference type="PATRIC" id="fig|82380.11.peg.3143"/>